<dbReference type="SUPFAM" id="SSF51735">
    <property type="entry name" value="NAD(P)-binding Rossmann-fold domains"/>
    <property type="match status" value="1"/>
</dbReference>
<dbReference type="EMBL" id="JACCJC010000045">
    <property type="protein sequence ID" value="KAF6232799.1"/>
    <property type="molecule type" value="Genomic_DNA"/>
</dbReference>
<name>A0A8H6FQE4_9LECA</name>
<feature type="region of interest" description="Disordered" evidence="3">
    <location>
        <begin position="273"/>
        <end position="414"/>
    </location>
</feature>
<dbReference type="PANTHER" id="PTHR43669">
    <property type="entry name" value="5-KETO-D-GLUCONATE 5-REDUCTASE"/>
    <property type="match status" value="1"/>
</dbReference>
<organism evidence="4 5">
    <name type="scientific">Letharia columbiana</name>
    <dbReference type="NCBI Taxonomy" id="112416"/>
    <lineage>
        <taxon>Eukaryota</taxon>
        <taxon>Fungi</taxon>
        <taxon>Dikarya</taxon>
        <taxon>Ascomycota</taxon>
        <taxon>Pezizomycotina</taxon>
        <taxon>Lecanoromycetes</taxon>
        <taxon>OSLEUM clade</taxon>
        <taxon>Lecanoromycetidae</taxon>
        <taxon>Lecanorales</taxon>
        <taxon>Lecanorineae</taxon>
        <taxon>Parmeliaceae</taxon>
        <taxon>Letharia</taxon>
    </lineage>
</organism>
<comment type="similarity">
    <text evidence="1">Belongs to the short-chain dehydrogenases/reductases (SDR) family.</text>
</comment>
<gene>
    <name evidence="4" type="ORF">HO173_009013</name>
</gene>
<feature type="compositionally biased region" description="Basic residues" evidence="3">
    <location>
        <begin position="360"/>
        <end position="371"/>
    </location>
</feature>
<evidence type="ECO:0000313" key="5">
    <source>
        <dbReference type="Proteomes" id="UP000578531"/>
    </source>
</evidence>
<proteinExistence type="inferred from homology"/>
<sequence>MPSPVILLLGAGANIGHGIAQRFSSSGYKVAIASRSGKSARGTDYLSVKADLTQPQDVKSVFDTVKSELGIPSVVVYIAYGLTMAAESNPLSPPLEKLTSDLAINTVSAFAAAQEAVKGFEELGSSAPKTFIQIGNMLNKMVYPRLITMGIGKQAAAHTIAGCAEAYGGKGWHFYYVDERRENGQPAMGRDRWTRSRRVLRRACARTPNTHPVPTPTNKDLPRALHNPDTRPPPPYGPPNPNPATASPEIRPIRRLLPDRNPVSRTYTHCLVSIPPSYQDPYKHILETHPPSLSRETHPRYARSGKERRESNTPPKTHQTHTSRPSSSSSPPSTHTAATPPMPDPTRSLGGVVRSPPRLPHPRAPVRRAGRSKISCPDRSMWRRCGGGGGGRDRRGMDGGLRGRDGGAAGALGC</sequence>
<keyword evidence="2" id="KW-0560">Oxidoreductase</keyword>
<feature type="compositionally biased region" description="Low complexity" evidence="3">
    <location>
        <begin position="320"/>
        <end position="339"/>
    </location>
</feature>
<reference evidence="4 5" key="1">
    <citation type="journal article" date="2020" name="Genomics">
        <title>Complete, high-quality genomes from long-read metagenomic sequencing of two wolf lichen thalli reveals enigmatic genome architecture.</title>
        <authorList>
            <person name="McKenzie S.K."/>
            <person name="Walston R.F."/>
            <person name="Allen J.L."/>
        </authorList>
    </citation>
    <scope>NUCLEOTIDE SEQUENCE [LARGE SCALE GENOMIC DNA]</scope>
    <source>
        <strain evidence="4">WasteWater2</strain>
    </source>
</reference>
<dbReference type="AlphaFoldDB" id="A0A8H6FQE4"/>
<evidence type="ECO:0000256" key="2">
    <source>
        <dbReference type="ARBA" id="ARBA00023002"/>
    </source>
</evidence>
<dbReference type="OrthoDB" id="5336600at2759"/>
<protein>
    <recommendedName>
        <fullName evidence="6">NAD(P)-binding protein</fullName>
    </recommendedName>
</protein>
<feature type="compositionally biased region" description="Basic and acidic residues" evidence="3">
    <location>
        <begin position="295"/>
        <end position="311"/>
    </location>
</feature>
<feature type="region of interest" description="Disordered" evidence="3">
    <location>
        <begin position="204"/>
        <end position="249"/>
    </location>
</feature>
<dbReference type="GO" id="GO:0016491">
    <property type="term" value="F:oxidoreductase activity"/>
    <property type="evidence" value="ECO:0007669"/>
    <property type="project" value="UniProtKB-KW"/>
</dbReference>
<feature type="compositionally biased region" description="Basic and acidic residues" evidence="3">
    <location>
        <begin position="391"/>
        <end position="405"/>
    </location>
</feature>
<accession>A0A8H6FQE4</accession>
<feature type="compositionally biased region" description="Pro residues" evidence="3">
    <location>
        <begin position="230"/>
        <end position="242"/>
    </location>
</feature>
<evidence type="ECO:0000256" key="3">
    <source>
        <dbReference type="SAM" id="MobiDB-lite"/>
    </source>
</evidence>
<dbReference type="Proteomes" id="UP000578531">
    <property type="component" value="Unassembled WGS sequence"/>
</dbReference>
<feature type="compositionally biased region" description="Basic and acidic residues" evidence="3">
    <location>
        <begin position="220"/>
        <end position="229"/>
    </location>
</feature>
<evidence type="ECO:0000313" key="4">
    <source>
        <dbReference type="EMBL" id="KAF6232799.1"/>
    </source>
</evidence>
<dbReference type="Pfam" id="PF13561">
    <property type="entry name" value="adh_short_C2"/>
    <property type="match status" value="1"/>
</dbReference>
<evidence type="ECO:0000256" key="1">
    <source>
        <dbReference type="ARBA" id="ARBA00006484"/>
    </source>
</evidence>
<dbReference type="InterPro" id="IPR002347">
    <property type="entry name" value="SDR_fam"/>
</dbReference>
<keyword evidence="5" id="KW-1185">Reference proteome</keyword>
<dbReference type="RefSeq" id="XP_037162225.1">
    <property type="nucleotide sequence ID" value="XM_037310909.1"/>
</dbReference>
<dbReference type="InterPro" id="IPR036291">
    <property type="entry name" value="NAD(P)-bd_dom_sf"/>
</dbReference>
<comment type="caution">
    <text evidence="4">The sequence shown here is derived from an EMBL/GenBank/DDBJ whole genome shotgun (WGS) entry which is preliminary data.</text>
</comment>
<evidence type="ECO:0008006" key="6">
    <source>
        <dbReference type="Google" id="ProtNLM"/>
    </source>
</evidence>
<feature type="compositionally biased region" description="Low complexity" evidence="3">
    <location>
        <begin position="205"/>
        <end position="218"/>
    </location>
</feature>
<dbReference type="GeneID" id="59290667"/>
<dbReference type="PANTHER" id="PTHR43669:SF4">
    <property type="entry name" value="SHORT-CHAIN DEHYDROGENASE"/>
    <property type="match status" value="1"/>
</dbReference>
<dbReference type="Gene3D" id="3.40.50.720">
    <property type="entry name" value="NAD(P)-binding Rossmann-like Domain"/>
    <property type="match status" value="1"/>
</dbReference>